<dbReference type="NCBIfam" id="TIGR00689">
    <property type="entry name" value="rpiB_lacA_lacB"/>
    <property type="match status" value="1"/>
</dbReference>
<evidence type="ECO:0000256" key="2">
    <source>
        <dbReference type="ARBA" id="ARBA00023235"/>
    </source>
</evidence>
<evidence type="ECO:0000256" key="3">
    <source>
        <dbReference type="PIRSR" id="PIRSR005384-1"/>
    </source>
</evidence>
<dbReference type="Pfam" id="PF02502">
    <property type="entry name" value="LacAB_rpiB"/>
    <property type="match status" value="1"/>
</dbReference>
<evidence type="ECO:0000313" key="6">
    <source>
        <dbReference type="Proteomes" id="UP000249008"/>
    </source>
</evidence>
<feature type="active site" description="Proton donor" evidence="3">
    <location>
        <position position="98"/>
    </location>
</feature>
<proteinExistence type="inferred from homology"/>
<comment type="similarity">
    <text evidence="1">Belongs to the LacAB/RpiB family.</text>
</comment>
<dbReference type="InterPro" id="IPR003500">
    <property type="entry name" value="RpiB_LacA_LacB"/>
</dbReference>
<reference evidence="5 6" key="1">
    <citation type="submission" date="2018-06" db="EMBL/GenBank/DDBJ databases">
        <authorList>
            <consortium name="Pathogen Informatics"/>
            <person name="Doyle S."/>
        </authorList>
    </citation>
    <scope>NUCLEOTIDE SEQUENCE [LARGE SCALE GENOMIC DNA]</scope>
    <source>
        <strain evidence="5 6">NCTC12112</strain>
    </source>
</reference>
<feature type="binding site" evidence="4">
    <location>
        <position position="99"/>
    </location>
    <ligand>
        <name>D-ribulose 5-phosphate</name>
        <dbReference type="ChEBI" id="CHEBI:58121"/>
    </ligand>
</feature>
<evidence type="ECO:0000256" key="1">
    <source>
        <dbReference type="ARBA" id="ARBA00008754"/>
    </source>
</evidence>
<dbReference type="PANTHER" id="PTHR30345:SF0">
    <property type="entry name" value="DNA DAMAGE-REPAIR_TOLERATION PROTEIN DRT102"/>
    <property type="match status" value="1"/>
</dbReference>
<feature type="binding site" evidence="4">
    <location>
        <position position="136"/>
    </location>
    <ligand>
        <name>D-ribulose 5-phosphate</name>
        <dbReference type="ChEBI" id="CHEBI:58121"/>
    </ligand>
</feature>
<feature type="active site" description="Proton acceptor" evidence="3">
    <location>
        <position position="65"/>
    </location>
</feature>
<dbReference type="Gene3D" id="3.40.1400.10">
    <property type="entry name" value="Sugar-phosphate isomerase, RpiB/LacA/LacB"/>
    <property type="match status" value="1"/>
</dbReference>
<dbReference type="AlphaFoldDB" id="A0AAX2JBI1"/>
<organism evidence="5 6">
    <name type="scientific">Fusobacterium ulcerans</name>
    <dbReference type="NCBI Taxonomy" id="861"/>
    <lineage>
        <taxon>Bacteria</taxon>
        <taxon>Fusobacteriati</taxon>
        <taxon>Fusobacteriota</taxon>
        <taxon>Fusobacteriia</taxon>
        <taxon>Fusobacteriales</taxon>
        <taxon>Fusobacteriaceae</taxon>
        <taxon>Fusobacterium</taxon>
    </lineage>
</organism>
<dbReference type="InterPro" id="IPR004785">
    <property type="entry name" value="RpiB"/>
</dbReference>
<dbReference type="EC" id="5.3.1.6" evidence="5"/>
<accession>A0AAX2JBI1</accession>
<dbReference type="GO" id="GO:0009052">
    <property type="term" value="P:pentose-phosphate shunt, non-oxidative branch"/>
    <property type="evidence" value="ECO:0007669"/>
    <property type="project" value="TreeGrafter"/>
</dbReference>
<dbReference type="NCBIfam" id="NF004051">
    <property type="entry name" value="PRK05571.1"/>
    <property type="match status" value="1"/>
</dbReference>
<feature type="binding site" evidence="4">
    <location>
        <begin position="8"/>
        <end position="9"/>
    </location>
    <ligand>
        <name>D-ribulose 5-phosphate</name>
        <dbReference type="ChEBI" id="CHEBI:58121"/>
    </ligand>
</feature>
<dbReference type="Proteomes" id="UP000249008">
    <property type="component" value="Chromosome 1"/>
</dbReference>
<gene>
    <name evidence="5" type="primary">rpiB</name>
    <name evidence="5" type="ORF">NCTC12112_01549</name>
</gene>
<dbReference type="KEGG" id="ful:C4N20_14870"/>
<evidence type="ECO:0000256" key="4">
    <source>
        <dbReference type="PIRSR" id="PIRSR005384-2"/>
    </source>
</evidence>
<feature type="binding site" evidence="4">
    <location>
        <position position="109"/>
    </location>
    <ligand>
        <name>D-ribulose 5-phosphate</name>
        <dbReference type="ChEBI" id="CHEBI:58121"/>
    </ligand>
</feature>
<dbReference type="PANTHER" id="PTHR30345">
    <property type="entry name" value="RIBOSE-5-PHOSPHATE ISOMERASE B"/>
    <property type="match status" value="1"/>
</dbReference>
<name>A0AAX2JBI1_9FUSO</name>
<evidence type="ECO:0000313" key="5">
    <source>
        <dbReference type="EMBL" id="SQJ02730.1"/>
    </source>
</evidence>
<sequence>MKIALGADHGGFELKEKVKTHLIEKGYEVLDLGTNSTDSVDYPEFGHAVGHAVADKKAEFGIVICGTGIGISIAANKVPGVRAALCTNTTMARLTREHNNANILAMGGRIVGDVLALEMVDTFLGTEFQGGRHEKRINKIESI</sequence>
<feature type="binding site" evidence="4">
    <location>
        <begin position="66"/>
        <end position="70"/>
    </location>
    <ligand>
        <name>D-ribulose 5-phosphate</name>
        <dbReference type="ChEBI" id="CHEBI:58121"/>
    </ligand>
</feature>
<dbReference type="SUPFAM" id="SSF89623">
    <property type="entry name" value="Ribose/Galactose isomerase RpiB/AlsB"/>
    <property type="match status" value="1"/>
</dbReference>
<dbReference type="GO" id="GO:0004751">
    <property type="term" value="F:ribose-5-phosphate isomerase activity"/>
    <property type="evidence" value="ECO:0007669"/>
    <property type="project" value="UniProtKB-EC"/>
</dbReference>
<dbReference type="InterPro" id="IPR036569">
    <property type="entry name" value="RpiB_LacA_LacB_sf"/>
</dbReference>
<keyword evidence="2 5" id="KW-0413">Isomerase</keyword>
<dbReference type="GeneID" id="78456107"/>
<protein>
    <submittedName>
        <fullName evidence="5">Ribose-5-phosphate isomerase B</fullName>
        <ecNumber evidence="5">5.3.1.6</ecNumber>
    </submittedName>
</protein>
<dbReference type="GO" id="GO:0019316">
    <property type="term" value="P:D-allose catabolic process"/>
    <property type="evidence" value="ECO:0007669"/>
    <property type="project" value="TreeGrafter"/>
</dbReference>
<dbReference type="EMBL" id="LS483487">
    <property type="protein sequence ID" value="SQJ02730.1"/>
    <property type="molecule type" value="Genomic_DNA"/>
</dbReference>
<dbReference type="PIRSF" id="PIRSF005384">
    <property type="entry name" value="RpiB_LacA_B"/>
    <property type="match status" value="1"/>
</dbReference>
<dbReference type="RefSeq" id="WP_005977178.1">
    <property type="nucleotide sequence ID" value="NZ_BAABXY010000001.1"/>
</dbReference>
<feature type="binding site" evidence="4">
    <location>
        <position position="132"/>
    </location>
    <ligand>
        <name>D-ribulose 5-phosphate</name>
        <dbReference type="ChEBI" id="CHEBI:58121"/>
    </ligand>
</feature>
<dbReference type="NCBIfam" id="TIGR01120">
    <property type="entry name" value="rpiB"/>
    <property type="match status" value="1"/>
</dbReference>